<organism evidence="4 5">
    <name type="scientific">Halomonas dongshanensis</name>
    <dbReference type="NCBI Taxonomy" id="2890835"/>
    <lineage>
        <taxon>Bacteria</taxon>
        <taxon>Pseudomonadati</taxon>
        <taxon>Pseudomonadota</taxon>
        <taxon>Gammaproteobacteria</taxon>
        <taxon>Oceanospirillales</taxon>
        <taxon>Halomonadaceae</taxon>
        <taxon>Halomonas</taxon>
    </lineage>
</organism>
<gene>
    <name evidence="4" type="ORF">LLY24_05320</name>
</gene>
<evidence type="ECO:0000313" key="4">
    <source>
        <dbReference type="EMBL" id="MCS2608742.1"/>
    </source>
</evidence>
<keyword evidence="2 3" id="KW-0808">Transferase</keyword>
<evidence type="ECO:0000256" key="3">
    <source>
        <dbReference type="PIRNR" id="PIRNR000858"/>
    </source>
</evidence>
<comment type="caution">
    <text evidence="4">The sequence shown here is derived from an EMBL/GenBank/DDBJ whole genome shotgun (WGS) entry which is preliminary data.</text>
</comment>
<dbReference type="GO" id="GO:0016740">
    <property type="term" value="F:transferase activity"/>
    <property type="evidence" value="ECO:0007669"/>
    <property type="project" value="UniProtKB-KW"/>
</dbReference>
<dbReference type="Gene3D" id="3.40.1080.10">
    <property type="entry name" value="Glutaconate Coenzyme A-transferase"/>
    <property type="match status" value="2"/>
</dbReference>
<dbReference type="PANTHER" id="PTHR43293:SF1">
    <property type="entry name" value="ACETATE COA-TRANSFERASE YDIF"/>
    <property type="match status" value="1"/>
</dbReference>
<proteinExistence type="inferred from homology"/>
<sequence>MRLLITSAEEVAASIQDEATIAVASNGGGMLEPNAIFAAIEARFLKTGHPRNLTLIHAMGFGDRDGRGASHFAHEGLVRRVIGGHWTWSHKMQRLARDNKIEAYSLPAGVISLLLRESGSGRPGLITQTGLDTFVDPTQQGGRVNALATQTLVERIELDGQPFLRYLPFNVDLALIKGTLCDAAGNISLGEEPVDLDTKAAALAAYNSGGRVIAQVREQVANGAIRPRDVTVPGVMVNALVIHPEQSQTYRGGYDAAFFGKGDATTVADTLGVGEGAKGVIALRAADELTEGAVVNFGFGASAGVAGVIAARHTQDRYWTTVEQGIHGGRMMTDELFGSAHDPKVIVSTTEQFDFYHGGGLDIAFLGMAECDRFGNVNVSHIGNGFIGPGGFIDITQNARKLVFCGTFDTKGSQLDIGEGRLAVKQPGSVRKFVSEVAAVTFSGRRATAMGQVVLFVTERAVFQLTSDGVELIEVAPGIDIERDILSGMDFRPLIRSPRLMNAEYFNAA</sequence>
<dbReference type="InterPro" id="IPR014388">
    <property type="entry name" value="3-oxoacid_CoA-transferase"/>
</dbReference>
<reference evidence="4" key="1">
    <citation type="submission" date="2021-11" db="EMBL/GenBank/DDBJ databases">
        <title>Halomonas sp., isolated from a coastal aquaculture zone in Dongshan Bay.</title>
        <authorList>
            <person name="Lin W."/>
        </authorList>
    </citation>
    <scope>NUCLEOTIDE SEQUENCE</scope>
    <source>
        <strain evidence="4">Yzlin-01</strain>
    </source>
</reference>
<evidence type="ECO:0000256" key="1">
    <source>
        <dbReference type="ARBA" id="ARBA00007154"/>
    </source>
</evidence>
<comment type="catalytic activity">
    <reaction evidence="3">
        <text>an acyl-CoA + acetate = a carboxylate + acetyl-CoA</text>
        <dbReference type="Rhea" id="RHEA:13381"/>
        <dbReference type="ChEBI" id="CHEBI:29067"/>
        <dbReference type="ChEBI" id="CHEBI:30089"/>
        <dbReference type="ChEBI" id="CHEBI:57288"/>
        <dbReference type="ChEBI" id="CHEBI:58342"/>
        <dbReference type="EC" id="2.8.3.8"/>
    </reaction>
</comment>
<dbReference type="Proteomes" id="UP001165542">
    <property type="component" value="Unassembled WGS sequence"/>
</dbReference>
<protein>
    <recommendedName>
        <fullName evidence="3">Acetate CoA-transferase YdiF</fullName>
        <ecNumber evidence="3">2.8.3.8</ecNumber>
    </recommendedName>
</protein>
<dbReference type="PIRSF" id="PIRSF000858">
    <property type="entry name" value="SCOT-t"/>
    <property type="match status" value="1"/>
</dbReference>
<name>A0ABT2EAY4_9GAMM</name>
<accession>A0ABT2EAY4</accession>
<dbReference type="SUPFAM" id="SSF100950">
    <property type="entry name" value="NagB/RpiA/CoA transferase-like"/>
    <property type="match status" value="2"/>
</dbReference>
<comment type="similarity">
    <text evidence="1 3">Belongs to the 3-oxoacid CoA-transferase family.</text>
</comment>
<dbReference type="Pfam" id="PF01144">
    <property type="entry name" value="CoA_trans"/>
    <property type="match status" value="1"/>
</dbReference>
<comment type="function">
    <text evidence="3">CoA transferase having broad substrate specificity for short-chain acyl-CoA thioesters with the activity decreasing when the length of the carboxylic acid chain exceeds four carbons.</text>
</comment>
<dbReference type="PANTHER" id="PTHR43293">
    <property type="entry name" value="ACETATE COA-TRANSFERASE YDIF"/>
    <property type="match status" value="1"/>
</dbReference>
<dbReference type="InterPro" id="IPR004165">
    <property type="entry name" value="CoA_trans_fam_I"/>
</dbReference>
<dbReference type="RefSeq" id="WP_259035251.1">
    <property type="nucleotide sequence ID" value="NZ_JAJISC010000002.1"/>
</dbReference>
<evidence type="ECO:0000313" key="5">
    <source>
        <dbReference type="Proteomes" id="UP001165542"/>
    </source>
</evidence>
<keyword evidence="5" id="KW-1185">Reference proteome</keyword>
<dbReference type="InterPro" id="IPR037171">
    <property type="entry name" value="NagB/RpiA_transferase-like"/>
</dbReference>
<dbReference type="EMBL" id="JAJISC010000002">
    <property type="protein sequence ID" value="MCS2608742.1"/>
    <property type="molecule type" value="Genomic_DNA"/>
</dbReference>
<dbReference type="EC" id="2.8.3.8" evidence="3"/>
<dbReference type="SMART" id="SM00882">
    <property type="entry name" value="CoA_trans"/>
    <property type="match status" value="1"/>
</dbReference>
<evidence type="ECO:0000256" key="2">
    <source>
        <dbReference type="ARBA" id="ARBA00022679"/>
    </source>
</evidence>